<sequence>MKKNRTDFDTRFWAVRRKHSGLQLMETFFQITDLATSKKRLNSIMNYAVKRDRWIKEDPSVIFHFRQSMQSFIRAGYLITLKENKWAVNTQTEDSSPILLGLLSEKEYQNPLLVFKKAFREYSVQEFDYFMSGMVYFSLGVYDNLPERNIVSPYIHLTKMLDAAHLILERRGKKCC</sequence>
<keyword evidence="4" id="KW-1185">Reference proteome</keyword>
<evidence type="ECO:0000313" key="1">
    <source>
        <dbReference type="EMBL" id="AZA49371.1"/>
    </source>
</evidence>
<name>A0A376DRL3_CHRCU</name>
<protein>
    <submittedName>
        <fullName evidence="2">Uncharacterized protein</fullName>
    </submittedName>
</protein>
<dbReference type="EMBL" id="UFVQ01000003">
    <property type="protein sequence ID" value="STC94227.1"/>
    <property type="molecule type" value="Genomic_DNA"/>
</dbReference>
<accession>A0A376DRL3</accession>
<evidence type="ECO:0000313" key="3">
    <source>
        <dbReference type="Proteomes" id="UP000255224"/>
    </source>
</evidence>
<dbReference type="Proteomes" id="UP000273270">
    <property type="component" value="Chromosome"/>
</dbReference>
<dbReference type="KEGG" id="ccau:EG346_14825"/>
<reference evidence="4" key="3">
    <citation type="submission" date="2018-11" db="EMBL/GenBank/DDBJ databases">
        <title>Proposal to divide the Flavobacteriaceae and reorganize its genera based on Amino Acid Identity values calculated from whole genome sequences.</title>
        <authorList>
            <person name="Nicholson A.C."/>
            <person name="Gulvik C.A."/>
            <person name="Whitney A.M."/>
            <person name="Humrighouse B.W."/>
            <person name="Bell M."/>
            <person name="Holmes B."/>
            <person name="Steigerwalt A.G."/>
            <person name="Villarma A."/>
            <person name="Sheth M."/>
            <person name="Batra D."/>
            <person name="Pryor J."/>
            <person name="Bernardet J.-F."/>
            <person name="Hugo C."/>
            <person name="Kampfer P."/>
            <person name="Newman J."/>
            <person name="McQuiston J.R."/>
        </authorList>
    </citation>
    <scope>NUCLEOTIDE SEQUENCE [LARGE SCALE GENOMIC DNA]</scope>
    <source>
        <strain evidence="4">G0188</strain>
    </source>
</reference>
<gene>
    <name evidence="1" type="ORF">EG346_14825</name>
    <name evidence="2" type="ORF">NCTC13533_01451</name>
</gene>
<evidence type="ECO:0000313" key="2">
    <source>
        <dbReference type="EMBL" id="STC94227.1"/>
    </source>
</evidence>
<dbReference type="AlphaFoldDB" id="A0A376DRL3"/>
<dbReference type="EMBL" id="CP033920">
    <property type="protein sequence ID" value="AZA49371.1"/>
    <property type="molecule type" value="Genomic_DNA"/>
</dbReference>
<proteinExistence type="predicted"/>
<dbReference type="RefSeq" id="WP_123879555.1">
    <property type="nucleotide sequence ID" value="NZ_CP033920.1"/>
</dbReference>
<dbReference type="Proteomes" id="UP000255224">
    <property type="component" value="Unassembled WGS sequence"/>
</dbReference>
<reference evidence="1" key="2">
    <citation type="submission" date="2018-11" db="EMBL/GenBank/DDBJ databases">
        <title>Proposal to divide the Flavobacteriaceae and reorganize its genera based on Amino Acid Identity values calculated from whole genome sequences.</title>
        <authorList>
            <person name="Nicholson A.C."/>
            <person name="Gulvik C.A."/>
            <person name="Whitney A.M."/>
            <person name="Humrighouse B.W."/>
            <person name="Bell M."/>
            <person name="Holmes B."/>
            <person name="Steigerwalt A."/>
            <person name="Villarma A."/>
            <person name="Sheth M."/>
            <person name="Batra D."/>
            <person name="Pryor J."/>
            <person name="Bernardet J.-F."/>
            <person name="Hugo C."/>
            <person name="Kampfer P."/>
            <person name="Newman J."/>
            <person name="Mcquiston J.R."/>
        </authorList>
    </citation>
    <scope>NUCLEOTIDE SEQUENCE [LARGE SCALE GENOMIC DNA]</scope>
    <source>
        <strain evidence="1">G0188</strain>
    </source>
</reference>
<evidence type="ECO:0000313" key="4">
    <source>
        <dbReference type="Proteomes" id="UP000273270"/>
    </source>
</evidence>
<accession>A0A3G6M172</accession>
<reference evidence="2 3" key="1">
    <citation type="submission" date="2018-06" db="EMBL/GenBank/DDBJ databases">
        <authorList>
            <consortium name="Pathogen Informatics"/>
            <person name="Doyle S."/>
        </authorList>
    </citation>
    <scope>NUCLEOTIDE SEQUENCE [LARGE SCALE GENOMIC DNA]</scope>
    <source>
        <strain evidence="2 3">NCTC13533</strain>
    </source>
</reference>
<organism evidence="2 3">
    <name type="scientific">Chryseobacterium carnipullorum</name>
    <dbReference type="NCBI Taxonomy" id="1124835"/>
    <lineage>
        <taxon>Bacteria</taxon>
        <taxon>Pseudomonadati</taxon>
        <taxon>Bacteroidota</taxon>
        <taxon>Flavobacteriia</taxon>
        <taxon>Flavobacteriales</taxon>
        <taxon>Weeksellaceae</taxon>
        <taxon>Chryseobacterium group</taxon>
        <taxon>Chryseobacterium</taxon>
    </lineage>
</organism>
<dbReference type="OrthoDB" id="1270082at2"/>